<dbReference type="InterPro" id="IPR002937">
    <property type="entry name" value="Amino_oxidase"/>
</dbReference>
<reference evidence="3 4" key="1">
    <citation type="journal article" date="2018" name="Plant J.">
        <title>Genome sequences of Chlorella sorokiniana UTEX 1602 and Micractinium conductrix SAG 241.80: implications to maltose excretion by a green alga.</title>
        <authorList>
            <person name="Arriola M.B."/>
            <person name="Velmurugan N."/>
            <person name="Zhang Y."/>
            <person name="Plunkett M.H."/>
            <person name="Hondzo H."/>
            <person name="Barney B.M."/>
        </authorList>
    </citation>
    <scope>NUCLEOTIDE SEQUENCE [LARGE SCALE GENOMIC DNA]</scope>
    <source>
        <strain evidence="3 4">SAG 241.80</strain>
    </source>
</reference>
<feature type="region of interest" description="Disordered" evidence="1">
    <location>
        <begin position="1"/>
        <end position="30"/>
    </location>
</feature>
<dbReference type="PANTHER" id="PTHR42841">
    <property type="entry name" value="AMINE OXIDASE"/>
    <property type="match status" value="1"/>
</dbReference>
<protein>
    <submittedName>
        <fullName evidence="3">Amine oxidase family</fullName>
    </submittedName>
</protein>
<accession>A0A2P6VRM4</accession>
<dbReference type="STRING" id="554055.A0A2P6VRM4"/>
<organism evidence="3 4">
    <name type="scientific">Micractinium conductrix</name>
    <dbReference type="NCBI Taxonomy" id="554055"/>
    <lineage>
        <taxon>Eukaryota</taxon>
        <taxon>Viridiplantae</taxon>
        <taxon>Chlorophyta</taxon>
        <taxon>core chlorophytes</taxon>
        <taxon>Trebouxiophyceae</taxon>
        <taxon>Chlorellales</taxon>
        <taxon>Chlorellaceae</taxon>
        <taxon>Chlorella clade</taxon>
        <taxon>Micractinium</taxon>
    </lineage>
</organism>
<proteinExistence type="predicted"/>
<dbReference type="Gene3D" id="1.10.3110.10">
    <property type="entry name" value="protoporphyrinogen ix oxidase, domain 3"/>
    <property type="match status" value="1"/>
</dbReference>
<dbReference type="Proteomes" id="UP000239649">
    <property type="component" value="Unassembled WGS sequence"/>
</dbReference>
<feature type="region of interest" description="Disordered" evidence="1">
    <location>
        <begin position="46"/>
        <end position="69"/>
    </location>
</feature>
<evidence type="ECO:0000313" key="3">
    <source>
        <dbReference type="EMBL" id="PSC76748.1"/>
    </source>
</evidence>
<comment type="caution">
    <text evidence="3">The sequence shown here is derived from an EMBL/GenBank/DDBJ whole genome shotgun (WGS) entry which is preliminary data.</text>
</comment>
<evidence type="ECO:0000256" key="1">
    <source>
        <dbReference type="SAM" id="MobiDB-lite"/>
    </source>
</evidence>
<dbReference type="Pfam" id="PF01593">
    <property type="entry name" value="Amino_oxidase"/>
    <property type="match status" value="1"/>
</dbReference>
<feature type="domain" description="Amine oxidase" evidence="2">
    <location>
        <begin position="111"/>
        <end position="513"/>
    </location>
</feature>
<dbReference type="Gene3D" id="3.50.50.60">
    <property type="entry name" value="FAD/NAD(P)-binding domain"/>
    <property type="match status" value="1"/>
</dbReference>
<dbReference type="AlphaFoldDB" id="A0A2P6VRM4"/>
<dbReference type="EMBL" id="LHPF02000001">
    <property type="protein sequence ID" value="PSC76748.1"/>
    <property type="molecule type" value="Genomic_DNA"/>
</dbReference>
<gene>
    <name evidence="3" type="primary">g948</name>
    <name evidence="3" type="ORF">C2E20_0948</name>
</gene>
<dbReference type="GO" id="GO:0016491">
    <property type="term" value="F:oxidoreductase activity"/>
    <property type="evidence" value="ECO:0007669"/>
    <property type="project" value="InterPro"/>
</dbReference>
<evidence type="ECO:0000313" key="4">
    <source>
        <dbReference type="Proteomes" id="UP000239649"/>
    </source>
</evidence>
<dbReference type="Gene3D" id="3.90.660.20">
    <property type="entry name" value="Protoporphyrinogen oxidase, mitochondrial, domain 2"/>
    <property type="match status" value="1"/>
</dbReference>
<dbReference type="OrthoDB" id="5046242at2759"/>
<dbReference type="InterPro" id="IPR036188">
    <property type="entry name" value="FAD/NAD-bd_sf"/>
</dbReference>
<dbReference type="SUPFAM" id="SSF51905">
    <property type="entry name" value="FAD/NAD(P)-binding domain"/>
    <property type="match status" value="1"/>
</dbReference>
<name>A0A2P6VRM4_9CHLO</name>
<keyword evidence="4" id="KW-1185">Reference proteome</keyword>
<evidence type="ECO:0000259" key="2">
    <source>
        <dbReference type="Pfam" id="PF01593"/>
    </source>
</evidence>
<sequence length="534" mass="54799">MRGHASVLRPAPGALSARQTSRAAPASRGLAGRVRRIRRLLVAAADGVPPAAEEPSPPPPRGSPSLSALALSASQAAARAYSSLRDNFAAAYQKHGKSARMAGIAGRPGQQHAGVPVLLVEASDGVGGRVRTDEVEGFLLDRGFQIFLTSYPEAQAALDYPALDLQPFYAGALVRFAGGFHTVADPFRHMVDALGSLSPSHPIGSPADKIKVGLFRLKSLLGSLEDLLAAPEVTTLQRLREEGFSEAIIDRFFRPFLGGIFFDRSLGVTSRIFAFVMRMLATGQNCLPADGIGVVSDQLASRLPASAIRLNCAAAAVAPAGAAGGPAVTLADGTQLAAGAVVVAVEGPEAARLLGPVLEASPSKAAAGVGTCCLYFKAPRPARPGNTLYLDGEGKGIVNNMCFPSEVSRSYAPAGQTLVSVSTIGTLPELSEGELVAAVKAELGGWFGAGEVAGWQHLKTYRIPFAQPGQAPPTNLDRPVSLGGGLYVCGDHRATATLDGALTSGRLAAEAVLAARRQGGGKAGVEAAAAAAAQ</sequence>